<keyword evidence="3 5" id="KW-0808">Transferase</keyword>
<comment type="caution">
    <text evidence="7">The sequence shown here is derived from an EMBL/GenBank/DDBJ whole genome shotgun (WGS) entry which is preliminary data.</text>
</comment>
<comment type="cofactor">
    <cofactor evidence="1 5">
        <name>pyridoxal 5'-phosphate</name>
        <dbReference type="ChEBI" id="CHEBI:597326"/>
    </cofactor>
</comment>
<dbReference type="Proteomes" id="UP000252586">
    <property type="component" value="Unassembled WGS sequence"/>
</dbReference>
<dbReference type="InterPro" id="IPR004839">
    <property type="entry name" value="Aminotransferase_I/II_large"/>
</dbReference>
<dbReference type="SUPFAM" id="SSF53383">
    <property type="entry name" value="PLP-dependent transferases"/>
    <property type="match status" value="1"/>
</dbReference>
<dbReference type="Gene3D" id="3.90.1150.10">
    <property type="entry name" value="Aspartate Aminotransferase, domain 1"/>
    <property type="match status" value="1"/>
</dbReference>
<evidence type="ECO:0000313" key="7">
    <source>
        <dbReference type="EMBL" id="RBO96802.1"/>
    </source>
</evidence>
<feature type="domain" description="Aminotransferase class I/classII large" evidence="6">
    <location>
        <begin position="26"/>
        <end position="374"/>
    </location>
</feature>
<name>A0A366E3A8_9NOCA</name>
<evidence type="ECO:0000256" key="4">
    <source>
        <dbReference type="ARBA" id="ARBA00022898"/>
    </source>
</evidence>
<evidence type="ECO:0000259" key="6">
    <source>
        <dbReference type="Pfam" id="PF00155"/>
    </source>
</evidence>
<sequence length="394" mass="42036">MVSQRLSSVTDSVIRDTTARSIARGAINLGQGLSRTPPPPALLDALAHRAAGANQSYGPARGEPALRREISRKFLTYNGIEYDPEHEVVVTIGATGAYSAALLALLDPGSEVLLIEPFYSYHRDLARAHGLQVATVPLDPFTDRLTEGMLRAAVSRDTRAVVVCTPSNPSGHRLTRAELEAVAAVAEQYDLLILSDEIYEYIYFDAAPHLSPAALAPEVRARTVTISGLSKTYGVPGWRLGYAAAPGPLAAGLGKAADLLTVCAPTPLQEVAVAALRLPSGYYESMRADLRRRKDVVAAAFTALGLRPNSPVGAYYLLVDCTEMGVATGWDAAEVLLSDYGLATIPGDAFHDRAPLRPYVRACFGIDDSDVRALTAFAEEVPRSPSYSASSPSR</sequence>
<dbReference type="InterPro" id="IPR015421">
    <property type="entry name" value="PyrdxlP-dep_Trfase_major"/>
</dbReference>
<dbReference type="PANTHER" id="PTHR43807">
    <property type="entry name" value="FI04487P"/>
    <property type="match status" value="1"/>
</dbReference>
<protein>
    <recommendedName>
        <fullName evidence="5">Aminotransferase</fullName>
        <ecNumber evidence="5">2.6.1.-</ecNumber>
    </recommendedName>
</protein>
<gene>
    <name evidence="7" type="ORF">DFR74_101819</name>
</gene>
<comment type="similarity">
    <text evidence="5">Belongs to the class-I pyridoxal-phosphate-dependent aminotransferase family.</text>
</comment>
<dbReference type="GO" id="GO:0030170">
    <property type="term" value="F:pyridoxal phosphate binding"/>
    <property type="evidence" value="ECO:0007669"/>
    <property type="project" value="InterPro"/>
</dbReference>
<dbReference type="PROSITE" id="PS00105">
    <property type="entry name" value="AA_TRANSFER_CLASS_1"/>
    <property type="match status" value="1"/>
</dbReference>
<dbReference type="STRING" id="1210090.GCA_001613185_02948"/>
<evidence type="ECO:0000256" key="1">
    <source>
        <dbReference type="ARBA" id="ARBA00001933"/>
    </source>
</evidence>
<dbReference type="RefSeq" id="WP_067508953.1">
    <property type="nucleotide sequence ID" value="NZ_QNRE01000001.1"/>
</dbReference>
<accession>A0A366E3A8</accession>
<dbReference type="AlphaFoldDB" id="A0A366E3A8"/>
<evidence type="ECO:0000256" key="2">
    <source>
        <dbReference type="ARBA" id="ARBA00022576"/>
    </source>
</evidence>
<evidence type="ECO:0000256" key="3">
    <source>
        <dbReference type="ARBA" id="ARBA00022679"/>
    </source>
</evidence>
<dbReference type="InterPro" id="IPR051326">
    <property type="entry name" value="Kynurenine-oxoglutarate_AT"/>
</dbReference>
<keyword evidence="4" id="KW-0663">Pyridoxal phosphate</keyword>
<keyword evidence="8" id="KW-1185">Reference proteome</keyword>
<dbReference type="PRINTS" id="PR00753">
    <property type="entry name" value="ACCSYNTHASE"/>
</dbReference>
<dbReference type="EC" id="2.6.1.-" evidence="5"/>
<dbReference type="CDD" id="cd00609">
    <property type="entry name" value="AAT_like"/>
    <property type="match status" value="1"/>
</dbReference>
<dbReference type="InterPro" id="IPR004838">
    <property type="entry name" value="NHTrfase_class1_PyrdxlP-BS"/>
</dbReference>
<keyword evidence="2 5" id="KW-0032">Aminotransferase</keyword>
<evidence type="ECO:0000313" key="8">
    <source>
        <dbReference type="Proteomes" id="UP000252586"/>
    </source>
</evidence>
<evidence type="ECO:0000256" key="5">
    <source>
        <dbReference type="RuleBase" id="RU000481"/>
    </source>
</evidence>
<dbReference type="InterPro" id="IPR015424">
    <property type="entry name" value="PyrdxlP-dep_Trfase"/>
</dbReference>
<dbReference type="Gene3D" id="3.40.640.10">
    <property type="entry name" value="Type I PLP-dependent aspartate aminotransferase-like (Major domain)"/>
    <property type="match status" value="1"/>
</dbReference>
<organism evidence="7 8">
    <name type="scientific">Nocardia puris</name>
    <dbReference type="NCBI Taxonomy" id="208602"/>
    <lineage>
        <taxon>Bacteria</taxon>
        <taxon>Bacillati</taxon>
        <taxon>Actinomycetota</taxon>
        <taxon>Actinomycetes</taxon>
        <taxon>Mycobacteriales</taxon>
        <taxon>Nocardiaceae</taxon>
        <taxon>Nocardia</taxon>
    </lineage>
</organism>
<reference evidence="7 8" key="1">
    <citation type="submission" date="2018-06" db="EMBL/GenBank/DDBJ databases">
        <title>Genomic Encyclopedia of Type Strains, Phase IV (KMG-IV): sequencing the most valuable type-strain genomes for metagenomic binning, comparative biology and taxonomic classification.</title>
        <authorList>
            <person name="Goeker M."/>
        </authorList>
    </citation>
    <scope>NUCLEOTIDE SEQUENCE [LARGE SCALE GENOMIC DNA]</scope>
    <source>
        <strain evidence="7 8">DSM 44599</strain>
    </source>
</reference>
<dbReference type="EMBL" id="QNRE01000001">
    <property type="protein sequence ID" value="RBO96802.1"/>
    <property type="molecule type" value="Genomic_DNA"/>
</dbReference>
<dbReference type="PANTHER" id="PTHR43807:SF20">
    <property type="entry name" value="FI04487P"/>
    <property type="match status" value="1"/>
</dbReference>
<proteinExistence type="inferred from homology"/>
<dbReference type="Pfam" id="PF00155">
    <property type="entry name" value="Aminotran_1_2"/>
    <property type="match status" value="1"/>
</dbReference>
<dbReference type="InterPro" id="IPR015422">
    <property type="entry name" value="PyrdxlP-dep_Trfase_small"/>
</dbReference>
<dbReference type="GO" id="GO:0005737">
    <property type="term" value="C:cytoplasm"/>
    <property type="evidence" value="ECO:0007669"/>
    <property type="project" value="TreeGrafter"/>
</dbReference>
<dbReference type="GO" id="GO:0016212">
    <property type="term" value="F:kynurenine-oxoglutarate transaminase activity"/>
    <property type="evidence" value="ECO:0007669"/>
    <property type="project" value="TreeGrafter"/>
</dbReference>